<name>A0A8J7Q6E0_9BACT</name>
<dbReference type="AlphaFoldDB" id="A0A8J7Q6E0"/>
<dbReference type="PANTHER" id="PTHR11669:SF8">
    <property type="entry name" value="DNA POLYMERASE III SUBUNIT DELTA"/>
    <property type="match status" value="1"/>
</dbReference>
<keyword evidence="2" id="KW-1185">Reference proteome</keyword>
<comment type="caution">
    <text evidence="1">The sequence shown here is derived from an EMBL/GenBank/DDBJ whole genome shotgun (WGS) entry which is preliminary data.</text>
</comment>
<accession>A0A8J7Q6E0</accession>
<keyword evidence="1" id="KW-0548">Nucleotidyltransferase</keyword>
<proteinExistence type="predicted"/>
<keyword evidence="1" id="KW-0808">Transferase</keyword>
<dbReference type="InterPro" id="IPR004622">
    <property type="entry name" value="DNA_pol_HolB"/>
</dbReference>
<gene>
    <name evidence="1" type="primary">holB</name>
    <name evidence="1" type="ORF">J3U88_10880</name>
</gene>
<dbReference type="GO" id="GO:0003887">
    <property type="term" value="F:DNA-directed DNA polymerase activity"/>
    <property type="evidence" value="ECO:0007669"/>
    <property type="project" value="UniProtKB-EC"/>
</dbReference>
<dbReference type="Pfam" id="PF13177">
    <property type="entry name" value="DNA_pol3_delta2"/>
    <property type="match status" value="1"/>
</dbReference>
<evidence type="ECO:0000313" key="2">
    <source>
        <dbReference type="Proteomes" id="UP000664417"/>
    </source>
</evidence>
<reference evidence="1" key="1">
    <citation type="submission" date="2021-03" db="EMBL/GenBank/DDBJ databases">
        <authorList>
            <person name="Wang G."/>
        </authorList>
    </citation>
    <scope>NUCLEOTIDE SEQUENCE</scope>
    <source>
        <strain evidence="1">KCTC 12899</strain>
    </source>
</reference>
<evidence type="ECO:0000313" key="1">
    <source>
        <dbReference type="EMBL" id="MBO1318961.1"/>
    </source>
</evidence>
<organism evidence="1 2">
    <name type="scientific">Acanthopleuribacter pedis</name>
    <dbReference type="NCBI Taxonomy" id="442870"/>
    <lineage>
        <taxon>Bacteria</taxon>
        <taxon>Pseudomonadati</taxon>
        <taxon>Acidobacteriota</taxon>
        <taxon>Holophagae</taxon>
        <taxon>Acanthopleuribacterales</taxon>
        <taxon>Acanthopleuribacteraceae</taxon>
        <taxon>Acanthopleuribacter</taxon>
    </lineage>
</organism>
<dbReference type="Proteomes" id="UP000664417">
    <property type="component" value="Unassembled WGS sequence"/>
</dbReference>
<dbReference type="GO" id="GO:0006261">
    <property type="term" value="P:DNA-templated DNA replication"/>
    <property type="evidence" value="ECO:0007669"/>
    <property type="project" value="TreeGrafter"/>
</dbReference>
<dbReference type="NCBIfam" id="TIGR00678">
    <property type="entry name" value="holB"/>
    <property type="match status" value="1"/>
</dbReference>
<dbReference type="InterPro" id="IPR050238">
    <property type="entry name" value="DNA_Rep/Repair_Clamp_Loader"/>
</dbReference>
<dbReference type="InterPro" id="IPR027417">
    <property type="entry name" value="P-loop_NTPase"/>
</dbReference>
<protein>
    <submittedName>
        <fullName evidence="1">DNA polymerase III subunit delta</fullName>
        <ecNumber evidence="1">2.7.7.7</ecNumber>
    </submittedName>
</protein>
<dbReference type="Gene3D" id="3.40.50.300">
    <property type="entry name" value="P-loop containing nucleotide triphosphate hydrolases"/>
    <property type="match status" value="1"/>
</dbReference>
<dbReference type="EMBL" id="JAFREP010000008">
    <property type="protein sequence ID" value="MBO1318961.1"/>
    <property type="molecule type" value="Genomic_DNA"/>
</dbReference>
<dbReference type="PANTHER" id="PTHR11669">
    <property type="entry name" value="REPLICATION FACTOR C / DNA POLYMERASE III GAMMA-TAU SUBUNIT"/>
    <property type="match status" value="1"/>
</dbReference>
<dbReference type="SUPFAM" id="SSF52540">
    <property type="entry name" value="P-loop containing nucleoside triphosphate hydrolases"/>
    <property type="match status" value="1"/>
</dbReference>
<dbReference type="GO" id="GO:0008408">
    <property type="term" value="F:3'-5' exonuclease activity"/>
    <property type="evidence" value="ECO:0007669"/>
    <property type="project" value="InterPro"/>
</dbReference>
<dbReference type="RefSeq" id="WP_207858782.1">
    <property type="nucleotide sequence ID" value="NZ_JAFREP010000008.1"/>
</dbReference>
<sequence>MFEQVYGHTRIKTMLAGMVKKDQLHHGLCFHGPAGIGKRLLAAEVAKAMLCAHRTGCGTCNHCRKFASGNHPDYALIEPDGNDIKVDQIRHISENLHFRPFEASVRMIVMDGMERIREEAANAFLKSLEEPPEYVYFILVTADLKALIPTIQSRCQKVAFQSLTHPDKAQILRDRFGVEETMADKLAGISFRRLETEPAAWEAFQADIGKGLKYLQHMVKEGQAVDALSELSRDKEAFSRFKDHLAALLRELAWCAKGIAPQPFFAEFQEPLTKLAASKPAAFWYSLFEQVMWLESQRRRNLNQNIFFNGFSVFETT</sequence>
<dbReference type="EC" id="2.7.7.7" evidence="1"/>